<sequence>MTKAIHLPQWLNAELFLSVLEKNVVNFEKIQNFSAKPAFAAGENYLSTLWSIEIEAALKDGCLKTLKYMLKVPPESPQAMAIVTMLNSFKRELIAYYELLPAFEEMYKKQDHKVHIAPKAFKFDKDLGMDVILMEDIRVNGFKTMNRLEGLDMEHTKSALQKLAQFHAASAAYIAEKGSLPELLMKPMINQEMLKMLAQSQKPQEAKLLENLHLYKAEHLREKIINYQSKYIEQIYESDNASTQNPDGFYIFSHGDCWSNNIMFLHDDKDHISETLFVDFQAGRCVTPALDLQYFLLSCPCLDIKIKYFDHFVQHYHQELVKHLKILNYTKTVPSLTEVHKWMYKTSYMGYTVILKSLPVFLLDPTTTNDISMDNMMGDKSSGSDMQQAMYTNERYAKHLQQILPWMENRGYFEFSRLGCAMMNQSGLGTVQYYLKTLNRMTANNEEVIENTGFKDIPPWLNEKLFEEFLENDIPNYRKIKDFTVRPAVKTGENYMTVVLRIALNVELNNGTATTTSYMVKIKPIPEKLQFMIKEWKLFDKERITYMKYLRIFENYYQNAGCKIKLAPRLLDPTKCNINDDDVLILEDLRLKGFKNFNRHLGLDLLHTKAVLKKLAQLHAASANYFIENGPLSTIYDKSLSSDLDLFEDHRKKLGELFRENLDLYGNFKYLEEKLKIFFETKPDPFQLQSDWKTNNFNVLNHGDCWTNNIMFQYDDNDQLNETLFVDFQMSRFGTPAQDLYYLLLSSTNLEVKLKYFNYFIYYYHQQLVKHLKLLNYKEKIPTLKEIHMELLKHDYWAYPTINHLMVILLCESRDDANVDNLINEDNDEFKRSMYTNDLLQFLKKLMGLRSSKHKTNSYDIAPVVSNKDFSYKKHPRPLPKVELPSVSVIKEENEESTETNKEEVQTTIEVESKDLKKDVQDPRIPEWINEANFKKLLLKTYANIVDITNFKAYPAMAAGENYATLMLRVKMTARFEDNTNKDFSFMLKVAHDTKEMKDMMQAMNFFITENTVYNDVLPELEEMYHQAGVDNIRFGPKCYRLDLEDANIHYVLMDDLGLNGFKNANRLECLNMEHTLSVLRKMAQFHAASACRVAKKGAYSPVFSPDMDNEMARVIMQQMFTAFKKPFLDNLKTYENGEKYYDLMESFFDNLIELFIRSRKLLPGYFCALNHGDSWSNNILFKYADDGKLEETLFVDFQNSNWGSPAVDLYYFIISSVQIDIKLSQFDYFIRYYHEHLSSHLKILNYPLEIPNLREFHMQLLDFGSMATMTSFFTLGVVLLEPTDNAKFENFLGDSEESYNFKNAMYSNERYRKYINEILPWLYNRGFMEIDLTEIDNRIAAADKLKEPVTTEPLSIAEQAEKSSNCCYPEWVNESLFMDVVRADCENYQKILKFTVSPATSAGDNYASIILKVDIDIELTDHTTRNLSYMLKIPPNSEQAKAVVNLLKTFEKESTAYYEIIPKFEKLYKERAGIDIVFAPKSYKLKQDTGCAAIVLENLCTKAFKNCDRLEGLDMEHTKAILKKLAEFHAASACIFETEGNFPEVFERSIYTEENREMREKMGESFVKIYLECLKEYKGNEEYFKGVEAFLKDSTTHLAKASAIDQNKFNVLNHGDCWTNNVMFQHDDEGHIINTYFVDFQLVKYGTPCHDLYYFLLSSPKLEIKLEQFDFFIRYYHDQLQTNLEMLKYPKSIPSLKDLHIELLEYGAWAVQTIINVMPAVLLDSSDKPSLEKIVSNGEDGLALKKQMFMNERYRSHVEAIYPWLSQRGLLNFYVDNALAPGENYATVMLKVEIVMKLQDASTKPITFMLKIGHESEVFEDLMKNHDVFAIEAGMYRNFVPEFEQIYADAGVKVRFGAKSYELPIKQNYILLENLKVQGFKNTNRLYGLDMEHTKSVLKKLAQWHAASAVRVTQKGPYPREYCTAYMKPEGYDLIKAMFDGSTKTLLECVKEYNNSELYYEKVVKLQNQITDEIFKHVDADPNEFNVLNHGDCWSNNIMFKYDDQGNVAETYLIDFQMPRYTTPAQDLMYFLLSSTKLEIKLKEFDYFIKFYHDHLVESLKVLNYSKAIPSLKEMHQMILKYGIFGYMTTTNVMAAVLCDPTDNASLDNFINDSEEGVNFKKQMYSNPRYRKHMEAIFPWA</sequence>
<name>A0A0L0CEQ3_LUCCU</name>
<keyword evidence="3" id="KW-1185">Reference proteome</keyword>
<dbReference type="EMBL" id="JRES01000608">
    <property type="protein sequence ID" value="KNC29959.1"/>
    <property type="molecule type" value="Genomic_DNA"/>
</dbReference>
<protein>
    <recommendedName>
        <fullName evidence="1">CHK kinase-like domain-containing protein</fullName>
    </recommendedName>
</protein>
<feature type="domain" description="CHK kinase-like" evidence="1">
    <location>
        <begin position="1871"/>
        <end position="2063"/>
    </location>
</feature>
<dbReference type="Pfam" id="PF02958">
    <property type="entry name" value="EcKL"/>
    <property type="match status" value="5"/>
</dbReference>
<organism evidence="2 3">
    <name type="scientific">Lucilia cuprina</name>
    <name type="common">Green bottle fly</name>
    <name type="synonym">Australian sheep blowfly</name>
    <dbReference type="NCBI Taxonomy" id="7375"/>
    <lineage>
        <taxon>Eukaryota</taxon>
        <taxon>Metazoa</taxon>
        <taxon>Ecdysozoa</taxon>
        <taxon>Arthropoda</taxon>
        <taxon>Hexapoda</taxon>
        <taxon>Insecta</taxon>
        <taxon>Pterygota</taxon>
        <taxon>Neoptera</taxon>
        <taxon>Endopterygota</taxon>
        <taxon>Diptera</taxon>
        <taxon>Brachycera</taxon>
        <taxon>Muscomorpha</taxon>
        <taxon>Oestroidea</taxon>
        <taxon>Calliphoridae</taxon>
        <taxon>Luciliinae</taxon>
        <taxon>Lucilia</taxon>
    </lineage>
</organism>
<dbReference type="Gene3D" id="3.90.1200.10">
    <property type="match status" value="5"/>
</dbReference>
<feature type="domain" description="CHK kinase-like" evidence="1">
    <location>
        <begin position="584"/>
        <end position="774"/>
    </location>
</feature>
<dbReference type="PANTHER" id="PTHR11012:SF6">
    <property type="entry name" value="CHK DOMAIN OV1-RELATED"/>
    <property type="match status" value="1"/>
</dbReference>
<dbReference type="PANTHER" id="PTHR11012">
    <property type="entry name" value="PROTEIN KINASE-LIKE DOMAIN-CONTAINING"/>
    <property type="match status" value="1"/>
</dbReference>
<gene>
    <name evidence="2" type="ORF">FF38_08531</name>
</gene>
<evidence type="ECO:0000259" key="1">
    <source>
        <dbReference type="SMART" id="SM00587"/>
    </source>
</evidence>
<dbReference type="Proteomes" id="UP000037069">
    <property type="component" value="Unassembled WGS sequence"/>
</dbReference>
<evidence type="ECO:0000313" key="2">
    <source>
        <dbReference type="EMBL" id="KNC29959.1"/>
    </source>
</evidence>
<dbReference type="SMART" id="SM00587">
    <property type="entry name" value="CHK"/>
    <property type="match status" value="5"/>
</dbReference>
<dbReference type="SUPFAM" id="SSF56112">
    <property type="entry name" value="Protein kinase-like (PK-like)"/>
    <property type="match status" value="5"/>
</dbReference>
<reference evidence="2 3" key="1">
    <citation type="journal article" date="2015" name="Nat. Commun.">
        <title>Lucilia cuprina genome unlocks parasitic fly biology to underpin future interventions.</title>
        <authorList>
            <person name="Anstead C.A."/>
            <person name="Korhonen P.K."/>
            <person name="Young N.D."/>
            <person name="Hall R.S."/>
            <person name="Jex A.R."/>
            <person name="Murali S.C."/>
            <person name="Hughes D.S."/>
            <person name="Lee S.F."/>
            <person name="Perry T."/>
            <person name="Stroehlein A.J."/>
            <person name="Ansell B.R."/>
            <person name="Breugelmans B."/>
            <person name="Hofmann A."/>
            <person name="Qu J."/>
            <person name="Dugan S."/>
            <person name="Lee S.L."/>
            <person name="Chao H."/>
            <person name="Dinh H."/>
            <person name="Han Y."/>
            <person name="Doddapaneni H.V."/>
            <person name="Worley K.C."/>
            <person name="Muzny D.M."/>
            <person name="Ioannidis P."/>
            <person name="Waterhouse R.M."/>
            <person name="Zdobnov E.M."/>
            <person name="James P.J."/>
            <person name="Bagnall N.H."/>
            <person name="Kotze A.C."/>
            <person name="Gibbs R.A."/>
            <person name="Richards S."/>
            <person name="Batterham P."/>
            <person name="Gasser R.B."/>
        </authorList>
    </citation>
    <scope>NUCLEOTIDE SEQUENCE [LARGE SCALE GENOMIC DNA]</scope>
    <source>
        <strain evidence="2 3">LS</strain>
        <tissue evidence="2">Full body</tissue>
    </source>
</reference>
<feature type="domain" description="CHK kinase-like" evidence="1">
    <location>
        <begin position="1495"/>
        <end position="1687"/>
    </location>
</feature>
<proteinExistence type="predicted"/>
<comment type="caution">
    <text evidence="2">The sequence shown here is derived from an EMBL/GenBank/DDBJ whole genome shotgun (WGS) entry which is preliminary data.</text>
</comment>
<feature type="domain" description="CHK kinase-like" evidence="1">
    <location>
        <begin position="132"/>
        <end position="326"/>
    </location>
</feature>
<evidence type="ECO:0000313" key="3">
    <source>
        <dbReference type="Proteomes" id="UP000037069"/>
    </source>
</evidence>
<dbReference type="InterPro" id="IPR004119">
    <property type="entry name" value="EcKL"/>
</dbReference>
<accession>A0A0L0CEQ3</accession>
<dbReference type="InterPro" id="IPR011009">
    <property type="entry name" value="Kinase-like_dom_sf"/>
</dbReference>
<dbReference type="OrthoDB" id="191037at2759"/>
<feature type="domain" description="CHK kinase-like" evidence="1">
    <location>
        <begin position="1052"/>
        <end position="1244"/>
    </location>
</feature>
<dbReference type="OMA" id="WINEANF"/>
<dbReference type="InterPro" id="IPR015897">
    <property type="entry name" value="CHK_kinase-like"/>
</dbReference>